<reference evidence="2" key="1">
    <citation type="journal article" date="2011" name="PLoS Biol.">
        <title>Gene gain and loss during evolution of obligate parasitism in the white rust pathogen of Arabidopsis thaliana.</title>
        <authorList>
            <person name="Kemen E."/>
            <person name="Gardiner A."/>
            <person name="Schultz-Larsen T."/>
            <person name="Kemen A.C."/>
            <person name="Balmuth A.L."/>
            <person name="Robert-Seilaniantz A."/>
            <person name="Bailey K."/>
            <person name="Holub E."/>
            <person name="Studholme D.J."/>
            <person name="Maclean D."/>
            <person name="Jones J.D."/>
        </authorList>
    </citation>
    <scope>NUCLEOTIDE SEQUENCE</scope>
</reference>
<gene>
    <name evidence="2" type="primary">AlNc14C257G9741</name>
    <name evidence="2" type="ORF">ALNC14_109030</name>
</gene>
<name>F0WTR6_9STRA</name>
<evidence type="ECO:0000313" key="2">
    <source>
        <dbReference type="EMBL" id="CCA24759.1"/>
    </source>
</evidence>
<protein>
    <submittedName>
        <fullName evidence="2">Uncharacterized protein AlNc14C257G9741</fullName>
    </submittedName>
</protein>
<keyword evidence="1" id="KW-0175">Coiled coil</keyword>
<proteinExistence type="predicted"/>
<organism evidence="2">
    <name type="scientific">Albugo laibachii Nc14</name>
    <dbReference type="NCBI Taxonomy" id="890382"/>
    <lineage>
        <taxon>Eukaryota</taxon>
        <taxon>Sar</taxon>
        <taxon>Stramenopiles</taxon>
        <taxon>Oomycota</taxon>
        <taxon>Peronosporomycetes</taxon>
        <taxon>Albuginales</taxon>
        <taxon>Albuginaceae</taxon>
        <taxon>Albugo</taxon>
    </lineage>
</organism>
<evidence type="ECO:0000256" key="1">
    <source>
        <dbReference type="SAM" id="Coils"/>
    </source>
</evidence>
<dbReference type="EMBL" id="FR824302">
    <property type="protein sequence ID" value="CCA24759.1"/>
    <property type="molecule type" value="Genomic_DNA"/>
</dbReference>
<dbReference type="HOGENOM" id="CLU_037820_0_0_1"/>
<reference evidence="2" key="2">
    <citation type="submission" date="2011-02" db="EMBL/GenBank/DDBJ databases">
        <authorList>
            <person name="MacLean D."/>
        </authorList>
    </citation>
    <scope>NUCLEOTIDE SEQUENCE</scope>
</reference>
<sequence>MQTYRDAREGIFYGIPCTQQESTTLNIKANAQTERERNVMAASRSHWRRSMCQKYDRVSHEIERISCASQAFASREQHEAERVKEELQEAKKESKALIKTQKELVEKIVRHDKQSFRRFFMLNRDQKVERLKSKLLHKMGASFSVDAEIQRLERRSSSLRDLRMTTIENSLCPIDDSLTCNQLNMTELSHCGEKEDVVLRLETLEREKKELLCSLLECLPVQNSDHLQTQLAICMSEIKACQCTNRQLIRIEELYRDATNKLRSALSDLVAPEYTGTLNEFATRCYPLAIEAGRAMDAASHVVQPESYRRYRKYAPEIANLDTPKFPQAVIDYARRTLIYVNPNAALAVEGMRKLKCAESVLLNMQRIALEKLEVIEAWHDQVYKDWLQAEAILSKLESKSKHRLSLFTRAA</sequence>
<dbReference type="AlphaFoldDB" id="F0WTR6"/>
<accession>F0WTR6</accession>
<feature type="coiled-coil region" evidence="1">
    <location>
        <begin position="70"/>
        <end position="107"/>
    </location>
</feature>